<dbReference type="InterPro" id="IPR009057">
    <property type="entry name" value="Homeodomain-like_sf"/>
</dbReference>
<dbReference type="Proteomes" id="UP001596103">
    <property type="component" value="Unassembled WGS sequence"/>
</dbReference>
<proteinExistence type="predicted"/>
<keyword evidence="3" id="KW-1185">Reference proteome</keyword>
<gene>
    <name evidence="2" type="ORF">ACFPTO_18295</name>
</gene>
<dbReference type="SUPFAM" id="SSF46689">
    <property type="entry name" value="Homeodomain-like"/>
    <property type="match status" value="1"/>
</dbReference>
<organism evidence="2 3">
    <name type="scientific">Paraburkholderia denitrificans</name>
    <dbReference type="NCBI Taxonomy" id="694025"/>
    <lineage>
        <taxon>Bacteria</taxon>
        <taxon>Pseudomonadati</taxon>
        <taxon>Pseudomonadota</taxon>
        <taxon>Betaproteobacteria</taxon>
        <taxon>Burkholderiales</taxon>
        <taxon>Burkholderiaceae</taxon>
        <taxon>Paraburkholderia</taxon>
    </lineage>
</organism>
<reference evidence="3" key="1">
    <citation type="journal article" date="2019" name="Int. J. Syst. Evol. Microbiol.">
        <title>The Global Catalogue of Microorganisms (GCM) 10K type strain sequencing project: providing services to taxonomists for standard genome sequencing and annotation.</title>
        <authorList>
            <consortium name="The Broad Institute Genomics Platform"/>
            <consortium name="The Broad Institute Genome Sequencing Center for Infectious Disease"/>
            <person name="Wu L."/>
            <person name="Ma J."/>
        </authorList>
    </citation>
    <scope>NUCLEOTIDE SEQUENCE [LARGE SCALE GENOMIC DNA]</scope>
    <source>
        <strain evidence="3">CCUG 56042</strain>
    </source>
</reference>
<evidence type="ECO:0000313" key="3">
    <source>
        <dbReference type="Proteomes" id="UP001596103"/>
    </source>
</evidence>
<evidence type="ECO:0000256" key="1">
    <source>
        <dbReference type="SAM" id="MobiDB-lite"/>
    </source>
</evidence>
<protein>
    <submittedName>
        <fullName evidence="2">TetR/AcrR family transcriptional regulator</fullName>
    </submittedName>
</protein>
<dbReference type="EMBL" id="JBHSMP010000022">
    <property type="protein sequence ID" value="MFC5430733.1"/>
    <property type="molecule type" value="Genomic_DNA"/>
</dbReference>
<evidence type="ECO:0000313" key="2">
    <source>
        <dbReference type="EMBL" id="MFC5430733.1"/>
    </source>
</evidence>
<sequence>MSVKEVNAVVTPDKGDGGAPAIRRPTQGRGRLKFDAILDTTEKLLETMEPGEISPYHIAAAMQTSPPTIYHFFPSVSLVFVALAERYLARFEEVIKTLDVVVGSWQEFDAVMSRRLIAIYHESSSVRKVILGSCSAEIRHRDLECDKVVANAIVDALSKRFVMPAIPSLPERFLEAIVISDALFALSLHQHNFITPEAEENARRARVSYLRNVLPEYLIVRDDAR</sequence>
<dbReference type="RefSeq" id="WP_377713431.1">
    <property type="nucleotide sequence ID" value="NZ_JBHSMP010000022.1"/>
</dbReference>
<feature type="region of interest" description="Disordered" evidence="1">
    <location>
        <begin position="1"/>
        <end position="26"/>
    </location>
</feature>
<name>A0ABW0JC98_9BURK</name>
<accession>A0ABW0JC98</accession>
<comment type="caution">
    <text evidence="2">The sequence shown here is derived from an EMBL/GenBank/DDBJ whole genome shotgun (WGS) entry which is preliminary data.</text>
</comment>
<dbReference type="Gene3D" id="1.10.357.10">
    <property type="entry name" value="Tetracycline Repressor, domain 2"/>
    <property type="match status" value="1"/>
</dbReference>